<dbReference type="Pfam" id="PF00590">
    <property type="entry name" value="TP_methylase"/>
    <property type="match status" value="1"/>
</dbReference>
<keyword evidence="7" id="KW-1185">Reference proteome</keyword>
<gene>
    <name evidence="6" type="ORF">MoryE10_23650</name>
</gene>
<evidence type="ECO:0000256" key="3">
    <source>
        <dbReference type="ARBA" id="ARBA00022573"/>
    </source>
</evidence>
<dbReference type="PANTHER" id="PTHR45790:SF4">
    <property type="entry name" value="COBALT-PRECORRIN-4 C(11)-METHYLTRANSFERASE"/>
    <property type="match status" value="1"/>
</dbReference>
<keyword evidence="3" id="KW-0169">Cobalamin biosynthesis</keyword>
<dbReference type="GO" id="GO:0009236">
    <property type="term" value="P:cobalamin biosynthetic process"/>
    <property type="evidence" value="ECO:0007669"/>
    <property type="project" value="UniProtKB-KW"/>
</dbReference>
<evidence type="ECO:0000256" key="2">
    <source>
        <dbReference type="ARBA" id="ARBA00005879"/>
    </source>
</evidence>
<feature type="domain" description="Tetrapyrrole methylase" evidence="5">
    <location>
        <begin position="2"/>
        <end position="208"/>
    </location>
</feature>
<reference evidence="6" key="1">
    <citation type="submission" date="2019-06" db="EMBL/GenBank/DDBJ databases">
        <title>Complete genome sequence of Methylogaea oryzae strain JCM16910.</title>
        <authorList>
            <person name="Asakawa S."/>
        </authorList>
    </citation>
    <scope>NUCLEOTIDE SEQUENCE</scope>
    <source>
        <strain evidence="6">E10</strain>
    </source>
</reference>
<dbReference type="InterPro" id="IPR006362">
    <property type="entry name" value="Cbl_synth_CobM/CibF"/>
</dbReference>
<protein>
    <submittedName>
        <fullName evidence="6">Precorrin-4 C(11)-methyltransferase</fullName>
    </submittedName>
</protein>
<dbReference type="AlphaFoldDB" id="A0A8D5AKG1"/>
<dbReference type="Proteomes" id="UP000824988">
    <property type="component" value="Chromosome"/>
</dbReference>
<dbReference type="InterPro" id="IPR000878">
    <property type="entry name" value="4pyrrol_Mease"/>
</dbReference>
<evidence type="ECO:0000313" key="7">
    <source>
        <dbReference type="Proteomes" id="UP000824988"/>
    </source>
</evidence>
<dbReference type="PROSITE" id="PS00839">
    <property type="entry name" value="SUMT_1"/>
    <property type="match status" value="1"/>
</dbReference>
<sequence>MTVYFIGAGPGAADLITVRGMKLLQTVPLVLYAGSLVPQEMLGWCRPDAEIVDTAGLDLDQQMEHYRRAKANGWDVARLHSGDPALYGATAEQMRRLKALDMDYQIVPGVSSYSAAAAALGSELTKPGVAQTVILTRSEGRASPMPAGEDLDSLAAHGTTLCLFLSGAKLKQTVDTLLRHYGPDAPVALVRRATWPDQTIHRGTLGRLLDEVDGKDWRLTTLLLVGPVLAEDSGGDSRLYAADYVHAFRGKGDDDGA</sequence>
<keyword evidence="4" id="KW-0808">Transferase</keyword>
<dbReference type="PANTHER" id="PTHR45790">
    <property type="entry name" value="SIROHEME SYNTHASE-RELATED"/>
    <property type="match status" value="1"/>
</dbReference>
<keyword evidence="4" id="KW-0489">Methyltransferase</keyword>
<dbReference type="InterPro" id="IPR050161">
    <property type="entry name" value="Siro_Cobalamin_biosynth"/>
</dbReference>
<dbReference type="GO" id="GO:0046026">
    <property type="term" value="F:precorrin-4 C11-methyltransferase activity"/>
    <property type="evidence" value="ECO:0007669"/>
    <property type="project" value="InterPro"/>
</dbReference>
<dbReference type="KEGG" id="moz:MoryE10_23650"/>
<dbReference type="GO" id="GO:0032259">
    <property type="term" value="P:methylation"/>
    <property type="evidence" value="ECO:0007669"/>
    <property type="project" value="UniProtKB-KW"/>
</dbReference>
<dbReference type="PROSITE" id="PS00840">
    <property type="entry name" value="SUMT_2"/>
    <property type="match status" value="1"/>
</dbReference>
<name>A0A8D5AKG1_9GAMM</name>
<evidence type="ECO:0000259" key="5">
    <source>
        <dbReference type="Pfam" id="PF00590"/>
    </source>
</evidence>
<evidence type="ECO:0000256" key="4">
    <source>
        <dbReference type="RuleBase" id="RU003960"/>
    </source>
</evidence>
<evidence type="ECO:0000313" key="6">
    <source>
        <dbReference type="EMBL" id="BBL71759.1"/>
    </source>
</evidence>
<accession>A0A8D5AKG1</accession>
<organism evidence="6 7">
    <name type="scientific">Methylogaea oryzae</name>
    <dbReference type="NCBI Taxonomy" id="1295382"/>
    <lineage>
        <taxon>Bacteria</taxon>
        <taxon>Pseudomonadati</taxon>
        <taxon>Pseudomonadota</taxon>
        <taxon>Gammaproteobacteria</taxon>
        <taxon>Methylococcales</taxon>
        <taxon>Methylococcaceae</taxon>
        <taxon>Methylogaea</taxon>
    </lineage>
</organism>
<dbReference type="EMBL" id="AP019782">
    <property type="protein sequence ID" value="BBL71759.1"/>
    <property type="molecule type" value="Genomic_DNA"/>
</dbReference>
<evidence type="ECO:0000256" key="1">
    <source>
        <dbReference type="ARBA" id="ARBA00004953"/>
    </source>
</evidence>
<proteinExistence type="inferred from homology"/>
<comment type="pathway">
    <text evidence="1">Cofactor biosynthesis; adenosylcobalamin biosynthesis.</text>
</comment>
<dbReference type="CDD" id="cd11641">
    <property type="entry name" value="Precorrin-4_C11-MT"/>
    <property type="match status" value="1"/>
</dbReference>
<dbReference type="InterPro" id="IPR003043">
    <property type="entry name" value="Uropor_MeTrfase_CS"/>
</dbReference>
<dbReference type="RefSeq" id="WP_221047153.1">
    <property type="nucleotide sequence ID" value="NZ_AP019782.1"/>
</dbReference>
<comment type="similarity">
    <text evidence="2 4">Belongs to the precorrin methyltransferase family.</text>
</comment>
<dbReference type="NCBIfam" id="TIGR01465">
    <property type="entry name" value="cobM_cbiF"/>
    <property type="match status" value="1"/>
</dbReference>